<evidence type="ECO:0000313" key="1">
    <source>
        <dbReference type="EMBL" id="SOQ41305.1"/>
    </source>
</evidence>
<organism evidence="1">
    <name type="scientific">Spodoptera frugiperda</name>
    <name type="common">Fall armyworm</name>
    <dbReference type="NCBI Taxonomy" id="7108"/>
    <lineage>
        <taxon>Eukaryota</taxon>
        <taxon>Metazoa</taxon>
        <taxon>Ecdysozoa</taxon>
        <taxon>Arthropoda</taxon>
        <taxon>Hexapoda</taxon>
        <taxon>Insecta</taxon>
        <taxon>Pterygota</taxon>
        <taxon>Neoptera</taxon>
        <taxon>Endopterygota</taxon>
        <taxon>Lepidoptera</taxon>
        <taxon>Glossata</taxon>
        <taxon>Ditrysia</taxon>
        <taxon>Noctuoidea</taxon>
        <taxon>Noctuidae</taxon>
        <taxon>Amphipyrinae</taxon>
        <taxon>Spodoptera</taxon>
    </lineage>
</organism>
<dbReference type="EMBL" id="ODYU01003034">
    <property type="protein sequence ID" value="SOQ41305.1"/>
    <property type="molecule type" value="Genomic_DNA"/>
</dbReference>
<dbReference type="AlphaFoldDB" id="A0A2H1VKF8"/>
<reference evidence="1" key="1">
    <citation type="submission" date="2016-07" db="EMBL/GenBank/DDBJ databases">
        <authorList>
            <person name="Bretaudeau A."/>
        </authorList>
    </citation>
    <scope>NUCLEOTIDE SEQUENCE</scope>
    <source>
        <strain evidence="1">Rice</strain>
        <tissue evidence="1">Whole body</tissue>
    </source>
</reference>
<accession>A0A2H1VKF8</accession>
<proteinExistence type="predicted"/>
<gene>
    <name evidence="1" type="ORF">SFRICE_010560</name>
</gene>
<sequence>MSWLQACSLATSLLTNRMESHPITSPGLGEARGIVRLLLTKKVLVPTPAFRAGTPTVSELNKDGIQ</sequence>
<protein>
    <submittedName>
        <fullName evidence="1">SFRICE_010560</fullName>
    </submittedName>
</protein>
<name>A0A2H1VKF8_SPOFR</name>